<comment type="function">
    <text evidence="6">Axonemal protein which is implicated in axonemal and/or peri-axonemal structure assembly and regulates flagellum assembly and beating and therefore sperm motility.</text>
</comment>
<dbReference type="PANTHER" id="PTHR46630:SF1">
    <property type="entry name" value="TETRATRICOPEPTIDE REPEAT PROTEIN 29"/>
    <property type="match status" value="1"/>
</dbReference>
<protein>
    <recommendedName>
        <fullName evidence="5">Tetratricopeptide repeat protein 29</fullName>
    </recommendedName>
</protein>
<evidence type="ECO:0000256" key="1">
    <source>
        <dbReference type="ARBA" id="ARBA00004496"/>
    </source>
</evidence>
<feature type="region of interest" description="Disordered" evidence="8">
    <location>
        <begin position="462"/>
        <end position="516"/>
    </location>
</feature>
<evidence type="ECO:0000256" key="4">
    <source>
        <dbReference type="ARBA" id="ARBA00022803"/>
    </source>
</evidence>
<keyword evidence="3" id="KW-0677">Repeat</keyword>
<gene>
    <name evidence="10" type="primary">LOC108565745</name>
</gene>
<evidence type="ECO:0000256" key="7">
    <source>
        <dbReference type="SAM" id="Coils"/>
    </source>
</evidence>
<evidence type="ECO:0000256" key="5">
    <source>
        <dbReference type="ARBA" id="ARBA00040665"/>
    </source>
</evidence>
<dbReference type="PANTHER" id="PTHR46630">
    <property type="entry name" value="TETRATRICOPEPTIDE REPEAT PROTEIN 29"/>
    <property type="match status" value="1"/>
</dbReference>
<keyword evidence="2" id="KW-0963">Cytoplasm</keyword>
<feature type="coiled-coil region" evidence="7">
    <location>
        <begin position="20"/>
        <end position="47"/>
    </location>
</feature>
<feature type="compositionally biased region" description="Acidic residues" evidence="8">
    <location>
        <begin position="464"/>
        <end position="488"/>
    </location>
</feature>
<dbReference type="InterPro" id="IPR011990">
    <property type="entry name" value="TPR-like_helical_dom_sf"/>
</dbReference>
<dbReference type="GeneID" id="108565745"/>
<dbReference type="Gene3D" id="1.25.40.10">
    <property type="entry name" value="Tetratricopeptide repeat domain"/>
    <property type="match status" value="1"/>
</dbReference>
<comment type="subcellular location">
    <subcellularLocation>
        <location evidence="1">Cytoplasm</location>
    </subcellularLocation>
</comment>
<evidence type="ECO:0000256" key="3">
    <source>
        <dbReference type="ARBA" id="ARBA00022737"/>
    </source>
</evidence>
<organism evidence="9 10">
    <name type="scientific">Nicrophorus vespilloides</name>
    <name type="common">Boreal carrion beetle</name>
    <dbReference type="NCBI Taxonomy" id="110193"/>
    <lineage>
        <taxon>Eukaryota</taxon>
        <taxon>Metazoa</taxon>
        <taxon>Ecdysozoa</taxon>
        <taxon>Arthropoda</taxon>
        <taxon>Hexapoda</taxon>
        <taxon>Insecta</taxon>
        <taxon>Pterygota</taxon>
        <taxon>Neoptera</taxon>
        <taxon>Endopterygota</taxon>
        <taxon>Coleoptera</taxon>
        <taxon>Polyphaga</taxon>
        <taxon>Staphyliniformia</taxon>
        <taxon>Silphidae</taxon>
        <taxon>Nicrophorinae</taxon>
        <taxon>Nicrophorus</taxon>
    </lineage>
</organism>
<name>A0ABM1N1X9_NICVS</name>
<dbReference type="RefSeq" id="XP_017780829.1">
    <property type="nucleotide sequence ID" value="XM_017925340.1"/>
</dbReference>
<dbReference type="InterPro" id="IPR051476">
    <property type="entry name" value="Bac_ResReg_Asp_Phosphatase"/>
</dbReference>
<proteinExistence type="predicted"/>
<evidence type="ECO:0000256" key="8">
    <source>
        <dbReference type="SAM" id="MobiDB-lite"/>
    </source>
</evidence>
<evidence type="ECO:0000313" key="10">
    <source>
        <dbReference type="RefSeq" id="XP_017780829.1"/>
    </source>
</evidence>
<accession>A0ABM1N1X9</accession>
<dbReference type="SUPFAM" id="SSF48452">
    <property type="entry name" value="TPR-like"/>
    <property type="match status" value="1"/>
</dbReference>
<evidence type="ECO:0000256" key="2">
    <source>
        <dbReference type="ARBA" id="ARBA00022490"/>
    </source>
</evidence>
<keyword evidence="7" id="KW-0175">Coiled coil</keyword>
<keyword evidence="4" id="KW-0802">TPR repeat</keyword>
<keyword evidence="9" id="KW-1185">Reference proteome</keyword>
<evidence type="ECO:0000256" key="6">
    <source>
        <dbReference type="ARBA" id="ARBA00044739"/>
    </source>
</evidence>
<sequence>MASIKNNDRSSMSLLQIPRVKREKMLKAEKERKKTALRAELPVLNREQIRRFRLPYDQAIMEELEEKGFTNSREYLKLLMQWQENYRKEHHHEIVVMARPLLRHTTVVLDYLSAGFSEAETAHFSGELGTEIDKFLLLAIHYGFATNSDWYWLADHFFAMSIEISSDYKADGGFRAAQVRYIYGKYLLQQNINEDQGIDILNEASALSEGKTWCATKILKTLQKPIFIEVSKLLYATLIIKVQNNLLSNPELALDLCYMARKRAYEACLPRADIMLLQGKCEIENSMADRAANSFKKAQLLYKSSGIIEKDCEARICLALAYLELGKWEKSHEELINLLTFAESNKLPQYVGKSYLYIGQYHLNQGTPEQSTPYLVKALNIFHEINDVANREFVKNLAAVSKGQEFVEHFVSLILRCESDDGNKRGRNLLRLLHWKDTRLPFWDDLTESLNSEYESIKSSILEESLDEEYSEESDEEEQDEEEEEEYENCSKLIEEIHSSEMQSSSNSSQKIRFKE</sequence>
<reference evidence="10" key="1">
    <citation type="submission" date="2025-08" db="UniProtKB">
        <authorList>
            <consortium name="RefSeq"/>
        </authorList>
    </citation>
    <scope>IDENTIFICATION</scope>
    <source>
        <tissue evidence="10">Whole Larva</tissue>
    </source>
</reference>
<feature type="compositionally biased region" description="Low complexity" evidence="8">
    <location>
        <begin position="500"/>
        <end position="509"/>
    </location>
</feature>
<dbReference type="Proteomes" id="UP000695000">
    <property type="component" value="Unplaced"/>
</dbReference>
<evidence type="ECO:0000313" key="9">
    <source>
        <dbReference type="Proteomes" id="UP000695000"/>
    </source>
</evidence>